<evidence type="ECO:0000313" key="2">
    <source>
        <dbReference type="EMBL" id="AES60860.1"/>
    </source>
</evidence>
<reference evidence="2 4" key="2">
    <citation type="journal article" date="2014" name="BMC Genomics">
        <title>An improved genome release (version Mt4.0) for the model legume Medicago truncatula.</title>
        <authorList>
            <person name="Tang H."/>
            <person name="Krishnakumar V."/>
            <person name="Bidwell S."/>
            <person name="Rosen B."/>
            <person name="Chan A."/>
            <person name="Zhou S."/>
            <person name="Gentzbittel L."/>
            <person name="Childs K.L."/>
            <person name="Yandell M."/>
            <person name="Gundlach H."/>
            <person name="Mayer K.F."/>
            <person name="Schwartz D.C."/>
            <person name="Town C.D."/>
        </authorList>
    </citation>
    <scope>GENOME REANNOTATION</scope>
    <source>
        <strain evidence="3 4">cv. Jemalong A17</strain>
    </source>
</reference>
<dbReference type="EnsemblPlants" id="AES60860">
    <property type="protein sequence ID" value="AES60860"/>
    <property type="gene ID" value="MTR_1g071700"/>
</dbReference>
<evidence type="ECO:0000313" key="3">
    <source>
        <dbReference type="EnsemblPlants" id="AES60860"/>
    </source>
</evidence>
<reference evidence="3" key="3">
    <citation type="submission" date="2015-04" db="UniProtKB">
        <authorList>
            <consortium name="EnsemblPlants"/>
        </authorList>
    </citation>
    <scope>IDENTIFICATION</scope>
    <source>
        <strain evidence="3">cv. Jemalong A17</strain>
    </source>
</reference>
<gene>
    <name evidence="2" type="ordered locus">MTR_1g071700</name>
</gene>
<proteinExistence type="predicted"/>
<dbReference type="Proteomes" id="UP000002051">
    <property type="component" value="Unassembled WGS sequence"/>
</dbReference>
<organism evidence="2 4">
    <name type="scientific">Medicago truncatula</name>
    <name type="common">Barrel medic</name>
    <name type="synonym">Medicago tribuloides</name>
    <dbReference type="NCBI Taxonomy" id="3880"/>
    <lineage>
        <taxon>Eukaryota</taxon>
        <taxon>Viridiplantae</taxon>
        <taxon>Streptophyta</taxon>
        <taxon>Embryophyta</taxon>
        <taxon>Tracheophyta</taxon>
        <taxon>Spermatophyta</taxon>
        <taxon>Magnoliopsida</taxon>
        <taxon>eudicotyledons</taxon>
        <taxon>Gunneridae</taxon>
        <taxon>Pentapetalae</taxon>
        <taxon>rosids</taxon>
        <taxon>fabids</taxon>
        <taxon>Fabales</taxon>
        <taxon>Fabaceae</taxon>
        <taxon>Papilionoideae</taxon>
        <taxon>50 kb inversion clade</taxon>
        <taxon>NPAAA clade</taxon>
        <taxon>Hologalegina</taxon>
        <taxon>IRL clade</taxon>
        <taxon>Trifolieae</taxon>
        <taxon>Medicago</taxon>
    </lineage>
</organism>
<keyword evidence="1" id="KW-0472">Membrane</keyword>
<evidence type="ECO:0000313" key="4">
    <source>
        <dbReference type="Proteomes" id="UP000002051"/>
    </source>
</evidence>
<keyword evidence="1" id="KW-1133">Transmembrane helix</keyword>
<protein>
    <submittedName>
        <fullName evidence="2">Transmembrane protein, putative</fullName>
    </submittedName>
</protein>
<reference evidence="2 4" key="1">
    <citation type="journal article" date="2011" name="Nature">
        <title>The Medicago genome provides insight into the evolution of rhizobial symbioses.</title>
        <authorList>
            <person name="Young N.D."/>
            <person name="Debelle F."/>
            <person name="Oldroyd G.E."/>
            <person name="Geurts R."/>
            <person name="Cannon S.B."/>
            <person name="Udvardi M.K."/>
            <person name="Benedito V.A."/>
            <person name="Mayer K.F."/>
            <person name="Gouzy J."/>
            <person name="Schoof H."/>
            <person name="Van de Peer Y."/>
            <person name="Proost S."/>
            <person name="Cook D.R."/>
            <person name="Meyers B.C."/>
            <person name="Spannagl M."/>
            <person name="Cheung F."/>
            <person name="De Mita S."/>
            <person name="Krishnakumar V."/>
            <person name="Gundlach H."/>
            <person name="Zhou S."/>
            <person name="Mudge J."/>
            <person name="Bharti A.K."/>
            <person name="Murray J.D."/>
            <person name="Naoumkina M.A."/>
            <person name="Rosen B."/>
            <person name="Silverstein K.A."/>
            <person name="Tang H."/>
            <person name="Rombauts S."/>
            <person name="Zhao P.X."/>
            <person name="Zhou P."/>
            <person name="Barbe V."/>
            <person name="Bardou P."/>
            <person name="Bechner M."/>
            <person name="Bellec A."/>
            <person name="Berger A."/>
            <person name="Berges H."/>
            <person name="Bidwell S."/>
            <person name="Bisseling T."/>
            <person name="Choisne N."/>
            <person name="Couloux A."/>
            <person name="Denny R."/>
            <person name="Deshpande S."/>
            <person name="Dai X."/>
            <person name="Doyle J.J."/>
            <person name="Dudez A.M."/>
            <person name="Farmer A.D."/>
            <person name="Fouteau S."/>
            <person name="Franken C."/>
            <person name="Gibelin C."/>
            <person name="Gish J."/>
            <person name="Goldstein S."/>
            <person name="Gonzalez A.J."/>
            <person name="Green P.J."/>
            <person name="Hallab A."/>
            <person name="Hartog M."/>
            <person name="Hua A."/>
            <person name="Humphray S.J."/>
            <person name="Jeong D.H."/>
            <person name="Jing Y."/>
            <person name="Jocker A."/>
            <person name="Kenton S.M."/>
            <person name="Kim D.J."/>
            <person name="Klee K."/>
            <person name="Lai H."/>
            <person name="Lang C."/>
            <person name="Lin S."/>
            <person name="Macmil S.L."/>
            <person name="Magdelenat G."/>
            <person name="Matthews L."/>
            <person name="McCorrison J."/>
            <person name="Monaghan E.L."/>
            <person name="Mun J.H."/>
            <person name="Najar F.Z."/>
            <person name="Nicholson C."/>
            <person name="Noirot C."/>
            <person name="O'Bleness M."/>
            <person name="Paule C.R."/>
            <person name="Poulain J."/>
            <person name="Prion F."/>
            <person name="Qin B."/>
            <person name="Qu C."/>
            <person name="Retzel E.F."/>
            <person name="Riddle C."/>
            <person name="Sallet E."/>
            <person name="Samain S."/>
            <person name="Samson N."/>
            <person name="Sanders I."/>
            <person name="Saurat O."/>
            <person name="Scarpelli C."/>
            <person name="Schiex T."/>
            <person name="Segurens B."/>
            <person name="Severin A.J."/>
            <person name="Sherrier D.J."/>
            <person name="Shi R."/>
            <person name="Sims S."/>
            <person name="Singer S.R."/>
            <person name="Sinharoy S."/>
            <person name="Sterck L."/>
            <person name="Viollet A."/>
            <person name="Wang B.B."/>
            <person name="Wang K."/>
            <person name="Wang M."/>
            <person name="Wang X."/>
            <person name="Warfsmann J."/>
            <person name="Weissenbach J."/>
            <person name="White D.D."/>
            <person name="White J.D."/>
            <person name="Wiley G.B."/>
            <person name="Wincker P."/>
            <person name="Xing Y."/>
            <person name="Yang L."/>
            <person name="Yao Z."/>
            <person name="Ying F."/>
            <person name="Zhai J."/>
            <person name="Zhou L."/>
            <person name="Zuber A."/>
            <person name="Denarie J."/>
            <person name="Dixon R.A."/>
            <person name="May G.D."/>
            <person name="Schwartz D.C."/>
            <person name="Rogers J."/>
            <person name="Quetier F."/>
            <person name="Town C.D."/>
            <person name="Roe B.A."/>
        </authorList>
    </citation>
    <scope>NUCLEOTIDE SEQUENCE [LARGE SCALE GENOMIC DNA]</scope>
    <source>
        <strain evidence="2">A17</strain>
        <strain evidence="3 4">cv. Jemalong A17</strain>
    </source>
</reference>
<evidence type="ECO:0000256" key="1">
    <source>
        <dbReference type="SAM" id="Phobius"/>
    </source>
</evidence>
<dbReference type="AlphaFoldDB" id="G7IDM4"/>
<sequence length="88" mass="10289">MFVARIEDANSSSMGREVIEALSSLWIRSKDSNGYIRYSNRMWALMNGPYIVMIVCQTFGSWFKILYHCVKRTRQNGATSFNFSRFMN</sequence>
<keyword evidence="1 2" id="KW-0812">Transmembrane</keyword>
<keyword evidence="4" id="KW-1185">Reference proteome</keyword>
<name>G7IDM4_MEDTR</name>
<accession>G7IDM4</accession>
<feature type="transmembrane region" description="Helical" evidence="1">
    <location>
        <begin position="48"/>
        <end position="67"/>
    </location>
</feature>
<dbReference type="PaxDb" id="3880-AES60860"/>
<dbReference type="HOGENOM" id="CLU_2472414_0_0_1"/>
<dbReference type="EMBL" id="CM001217">
    <property type="protein sequence ID" value="AES60860.1"/>
    <property type="molecule type" value="Genomic_DNA"/>
</dbReference>